<dbReference type="Gene3D" id="2.40.50.480">
    <property type="match status" value="1"/>
</dbReference>
<organism evidence="1 2">
    <name type="scientific">Bacillus atrophaeus (strain 1942)</name>
    <dbReference type="NCBI Taxonomy" id="720555"/>
    <lineage>
        <taxon>Bacteria</taxon>
        <taxon>Bacillati</taxon>
        <taxon>Bacillota</taxon>
        <taxon>Bacilli</taxon>
        <taxon>Bacillales</taxon>
        <taxon>Bacillaceae</taxon>
        <taxon>Bacillus</taxon>
    </lineage>
</organism>
<dbReference type="NCBIfam" id="TIGR01655">
    <property type="entry name" value="yxeA_fam"/>
    <property type="match status" value="1"/>
</dbReference>
<keyword evidence="2" id="KW-1185">Reference proteome</keyword>
<proteinExistence type="predicted"/>
<protein>
    <submittedName>
        <fullName evidence="1">YxeA</fullName>
    </submittedName>
</protein>
<accession>A0ABM5M2Z2</accession>
<sequence>MKKVLTIVVALGAVAVICGFLFVHNEVTDRYNPLISKQDMYVQINRDGKHLSQGGTEYTLDGYNKSGKKGEVTFFAGGDLRKNAYLKVDTKGKYVETWEEVQLDDMPKEVKSKFEQ</sequence>
<dbReference type="Pfam" id="PF06486">
    <property type="entry name" value="DUF1093"/>
    <property type="match status" value="1"/>
</dbReference>
<dbReference type="Proteomes" id="UP000006867">
    <property type="component" value="Chromosome"/>
</dbReference>
<dbReference type="PANTHER" id="PTHR36433">
    <property type="entry name" value="HYPOTHETICAL CYTOSOLIC PROTEIN"/>
    <property type="match status" value="1"/>
</dbReference>
<name>A0ABM5M2Z2_BACA1</name>
<dbReference type="PANTHER" id="PTHR36433:SF2">
    <property type="entry name" value="YXEA FAMILY PROTEIN"/>
    <property type="match status" value="1"/>
</dbReference>
<dbReference type="EMBL" id="CP002207">
    <property type="protein sequence ID" value="ADP34479.1"/>
    <property type="molecule type" value="Genomic_DNA"/>
</dbReference>
<evidence type="ECO:0000313" key="2">
    <source>
        <dbReference type="Proteomes" id="UP000006867"/>
    </source>
</evidence>
<gene>
    <name evidence="1" type="ordered locus">BATR1942_17810</name>
</gene>
<dbReference type="RefSeq" id="WP_003326224.1">
    <property type="nucleotide sequence ID" value="NC_014639.1"/>
</dbReference>
<reference evidence="1 2" key="1">
    <citation type="journal article" date="2011" name="Front. Microbiol.">
        <title>Genomic signatures of strain selection and enhancement in Bacillus atrophaeus var. globigii, a historical biowarfare simulant.</title>
        <authorList>
            <person name="Gibbons H.S."/>
            <person name="Broomall S.M."/>
            <person name="McNew L.A."/>
            <person name="Daligault H."/>
            <person name="Chapman C."/>
            <person name="Bruce D."/>
            <person name="Karavis M."/>
            <person name="Krepps M."/>
            <person name="McGregor P.A."/>
            <person name="Hong C."/>
            <person name="Park K.H."/>
            <person name="Akmal A."/>
            <person name="Feldman A."/>
            <person name="Lin J.S."/>
            <person name="Chang W.E."/>
            <person name="Higgs B.W."/>
            <person name="Demirev P."/>
            <person name="Lindquist J."/>
            <person name="Liem A."/>
            <person name="Fochler E."/>
            <person name="Read T.D."/>
            <person name="Tapia R."/>
            <person name="Johnson S."/>
            <person name="Bishop-Lilly K.A."/>
            <person name="Detter C."/>
            <person name="Han C."/>
            <person name="Sozhamannan S."/>
            <person name="Rosenzweig C.N."/>
            <person name="Skowronski E.W."/>
        </authorList>
    </citation>
    <scope>NUCLEOTIDE SEQUENCE [LARGE SCALE GENOMIC DNA]</scope>
    <source>
        <strain evidence="1 2">1942</strain>
    </source>
</reference>
<dbReference type="InterPro" id="IPR006542">
    <property type="entry name" value="DUF1093"/>
</dbReference>
<dbReference type="SUPFAM" id="SSF159121">
    <property type="entry name" value="BC4932-like"/>
    <property type="match status" value="1"/>
</dbReference>
<dbReference type="InterPro" id="IPR036166">
    <property type="entry name" value="YxeA-like_sf"/>
</dbReference>
<evidence type="ECO:0000313" key="1">
    <source>
        <dbReference type="EMBL" id="ADP34479.1"/>
    </source>
</evidence>